<keyword evidence="3" id="KW-1185">Reference proteome</keyword>
<dbReference type="AlphaFoldDB" id="A0A345UHQ1"/>
<evidence type="ECO:0000256" key="1">
    <source>
        <dbReference type="SAM" id="Phobius"/>
    </source>
</evidence>
<organism evidence="2 3">
    <name type="scientific">Cyclonatronum proteinivorum</name>
    <dbReference type="NCBI Taxonomy" id="1457365"/>
    <lineage>
        <taxon>Bacteria</taxon>
        <taxon>Pseudomonadati</taxon>
        <taxon>Balneolota</taxon>
        <taxon>Balneolia</taxon>
        <taxon>Balneolales</taxon>
        <taxon>Cyclonatronaceae</taxon>
        <taxon>Cyclonatronum</taxon>
    </lineage>
</organism>
<accession>A0A345UHQ1</accession>
<evidence type="ECO:0000313" key="3">
    <source>
        <dbReference type="Proteomes" id="UP000254808"/>
    </source>
</evidence>
<protein>
    <recommendedName>
        <fullName evidence="4">Zinc-finger</fullName>
    </recommendedName>
</protein>
<dbReference type="InterPro" id="IPR051474">
    <property type="entry name" value="Anti-sigma-K/W_factor"/>
</dbReference>
<sequence length="231" mass="25783">MAKHTNTSGADDLLLRYVLNELDPSDARLVEQAMLEDENVLIEIESLRLTLRKLRDLPQVAPPPGLQQELLQKAAVQAEKNRKQSSKARLNRYLRYYTMPAAAVMIMALGLGYFIHFLNETSAQPDASSSEVIQTVPDRSSVTAPILRDLPRAAAPPAHVHSMRQASAAATSWNSDRSPMRIQVTNGVTELMPSEIPFTPFQGPQNPRPVNRSAFDFTSKPRDFHLIQTTR</sequence>
<dbReference type="GO" id="GO:0006417">
    <property type="term" value="P:regulation of translation"/>
    <property type="evidence" value="ECO:0007669"/>
    <property type="project" value="TreeGrafter"/>
</dbReference>
<dbReference type="PANTHER" id="PTHR37461:SF1">
    <property type="entry name" value="ANTI-SIGMA-K FACTOR RSKA"/>
    <property type="match status" value="1"/>
</dbReference>
<proteinExistence type="predicted"/>
<dbReference type="GO" id="GO:0016989">
    <property type="term" value="F:sigma factor antagonist activity"/>
    <property type="evidence" value="ECO:0007669"/>
    <property type="project" value="TreeGrafter"/>
</dbReference>
<gene>
    <name evidence="2" type="ORF">CYPRO_0719</name>
</gene>
<dbReference type="Proteomes" id="UP000254808">
    <property type="component" value="Chromosome"/>
</dbReference>
<dbReference type="PANTHER" id="PTHR37461">
    <property type="entry name" value="ANTI-SIGMA-K FACTOR RSKA"/>
    <property type="match status" value="1"/>
</dbReference>
<evidence type="ECO:0000313" key="2">
    <source>
        <dbReference type="EMBL" id="AXJ00003.1"/>
    </source>
</evidence>
<dbReference type="OrthoDB" id="1524759at2"/>
<reference evidence="2 3" key="1">
    <citation type="submission" date="2018-03" db="EMBL/GenBank/DDBJ databases">
        <title>Phenotypic and genomic properties of Cyclonatronum proteinivorum gen. nov., sp. nov., a haloalkaliphilic bacteroidete from soda lakes possessing Na+-translocating rhodopsin.</title>
        <authorList>
            <person name="Toshchakov S.V."/>
            <person name="Korzhenkov A."/>
            <person name="Samarov N.I."/>
            <person name="Kublanov I.V."/>
            <person name="Muntyan M.S."/>
            <person name="Sorokin D.Y."/>
        </authorList>
    </citation>
    <scope>NUCLEOTIDE SEQUENCE [LARGE SCALE GENOMIC DNA]</scope>
    <source>
        <strain evidence="2 3">Omega</strain>
    </source>
</reference>
<feature type="transmembrane region" description="Helical" evidence="1">
    <location>
        <begin position="93"/>
        <end position="115"/>
    </location>
</feature>
<keyword evidence="1" id="KW-0472">Membrane</keyword>
<dbReference type="KEGG" id="cprv:CYPRO_0719"/>
<name>A0A345UHQ1_9BACT</name>
<dbReference type="RefSeq" id="WP_114983318.1">
    <property type="nucleotide sequence ID" value="NZ_CP027806.1"/>
</dbReference>
<dbReference type="EMBL" id="CP027806">
    <property type="protein sequence ID" value="AXJ00003.1"/>
    <property type="molecule type" value="Genomic_DNA"/>
</dbReference>
<keyword evidence="1" id="KW-1133">Transmembrane helix</keyword>
<keyword evidence="1" id="KW-0812">Transmembrane</keyword>
<evidence type="ECO:0008006" key="4">
    <source>
        <dbReference type="Google" id="ProtNLM"/>
    </source>
</evidence>